<dbReference type="Proteomes" id="UP000243459">
    <property type="component" value="Chromosome 10"/>
</dbReference>
<dbReference type="Gramene" id="ONK56917">
    <property type="protein sequence ID" value="ONK56917"/>
    <property type="gene ID" value="A4U43_C10F14610"/>
</dbReference>
<organism evidence="2 3">
    <name type="scientific">Asparagus officinalis</name>
    <name type="common">Garden asparagus</name>
    <dbReference type="NCBI Taxonomy" id="4686"/>
    <lineage>
        <taxon>Eukaryota</taxon>
        <taxon>Viridiplantae</taxon>
        <taxon>Streptophyta</taxon>
        <taxon>Embryophyta</taxon>
        <taxon>Tracheophyta</taxon>
        <taxon>Spermatophyta</taxon>
        <taxon>Magnoliopsida</taxon>
        <taxon>Liliopsida</taxon>
        <taxon>Asparagales</taxon>
        <taxon>Asparagaceae</taxon>
        <taxon>Asparagoideae</taxon>
        <taxon>Asparagus</taxon>
    </lineage>
</organism>
<keyword evidence="3" id="KW-1185">Reference proteome</keyword>
<reference evidence="3" key="1">
    <citation type="journal article" date="2017" name="Nat. Commun.">
        <title>The asparagus genome sheds light on the origin and evolution of a young Y chromosome.</title>
        <authorList>
            <person name="Harkess A."/>
            <person name="Zhou J."/>
            <person name="Xu C."/>
            <person name="Bowers J.E."/>
            <person name="Van der Hulst R."/>
            <person name="Ayyampalayam S."/>
            <person name="Mercati F."/>
            <person name="Riccardi P."/>
            <person name="McKain M.R."/>
            <person name="Kakrana A."/>
            <person name="Tang H."/>
            <person name="Ray J."/>
            <person name="Groenendijk J."/>
            <person name="Arikit S."/>
            <person name="Mathioni S.M."/>
            <person name="Nakano M."/>
            <person name="Shan H."/>
            <person name="Telgmann-Rauber A."/>
            <person name="Kanno A."/>
            <person name="Yue Z."/>
            <person name="Chen H."/>
            <person name="Li W."/>
            <person name="Chen Y."/>
            <person name="Xu X."/>
            <person name="Zhang Y."/>
            <person name="Luo S."/>
            <person name="Chen H."/>
            <person name="Gao J."/>
            <person name="Mao Z."/>
            <person name="Pires J.C."/>
            <person name="Luo M."/>
            <person name="Kudrna D."/>
            <person name="Wing R.A."/>
            <person name="Meyers B.C."/>
            <person name="Yi K."/>
            <person name="Kong H."/>
            <person name="Lavrijsen P."/>
            <person name="Sunseri F."/>
            <person name="Falavigna A."/>
            <person name="Ye Y."/>
            <person name="Leebens-Mack J.H."/>
            <person name="Chen G."/>
        </authorList>
    </citation>
    <scope>NUCLEOTIDE SEQUENCE [LARGE SCALE GENOMIC DNA]</scope>
    <source>
        <strain evidence="3">cv. DH0086</strain>
    </source>
</reference>
<evidence type="ECO:0000256" key="1">
    <source>
        <dbReference type="SAM" id="MobiDB-lite"/>
    </source>
</evidence>
<proteinExistence type="predicted"/>
<sequence length="223" mass="24692">MNIPTSDEELPARLGPQDPLAAEAFEETLPVAEPTEAGASRQVRKKSKRQELVRKSKRVILKRPRLKSQAAIAHLTERVEGEAEPQSEDDIPLLQRHVRSWPEPSASTTDTLLCLAIEIFTPPLVSTLAVASSTGQLKLTSSSITPSSSFARGKNYGVSKILESFLTILKDSPSRVLGHGEDFTGIKVVQEALLNLMQSLTNYEVVLPYRLNIVKVEDLIRRW</sequence>
<accession>A0A5P1E603</accession>
<name>A0A5P1E603_ASPOF</name>
<protein>
    <submittedName>
        <fullName evidence="2">Uncharacterized protein</fullName>
    </submittedName>
</protein>
<gene>
    <name evidence="2" type="ORF">A4U43_C10F14610</name>
</gene>
<evidence type="ECO:0000313" key="2">
    <source>
        <dbReference type="EMBL" id="ONK56917.1"/>
    </source>
</evidence>
<evidence type="ECO:0000313" key="3">
    <source>
        <dbReference type="Proteomes" id="UP000243459"/>
    </source>
</evidence>
<dbReference type="AlphaFoldDB" id="A0A5P1E603"/>
<feature type="region of interest" description="Disordered" evidence="1">
    <location>
        <begin position="29"/>
        <end position="51"/>
    </location>
</feature>
<dbReference type="EMBL" id="CM007390">
    <property type="protein sequence ID" value="ONK56917.1"/>
    <property type="molecule type" value="Genomic_DNA"/>
</dbReference>